<dbReference type="Proteomes" id="UP000503640">
    <property type="component" value="Unassembled WGS sequence"/>
</dbReference>
<feature type="compositionally biased region" description="Low complexity" evidence="1">
    <location>
        <begin position="127"/>
        <end position="138"/>
    </location>
</feature>
<dbReference type="AlphaFoldDB" id="A0A7I9VGU8"/>
<sequence length="214" mass="22376">MVTGFNHNVKHRGKAYHIQTEDSGVANPQITTHLFVGGNILATKKTSYADIASAENLGQVVRELMEEQHKEMLRNLVNGVYDDRDEALSSQARAYQPGQLAGEPAAPPRPAAPAAPAKPPPPPAAAPPVAGRPAQPAPQVVFRPAVTPPPVLSRPAAPPPLPGHPPAAGAPRPSAARPAAPAPADALFGDDLASEKSLDEVILSYLSEEPGRRK</sequence>
<accession>A0A7I9VGU8</accession>
<organism evidence="2 3">
    <name type="scientific">Anaeromyxobacter diazotrophicus</name>
    <dbReference type="NCBI Taxonomy" id="2590199"/>
    <lineage>
        <taxon>Bacteria</taxon>
        <taxon>Pseudomonadati</taxon>
        <taxon>Myxococcota</taxon>
        <taxon>Myxococcia</taxon>
        <taxon>Myxococcales</taxon>
        <taxon>Cystobacterineae</taxon>
        <taxon>Anaeromyxobacteraceae</taxon>
        <taxon>Anaeromyxobacter</taxon>
    </lineage>
</organism>
<comment type="caution">
    <text evidence="2">The sequence shown here is derived from an EMBL/GenBank/DDBJ whole genome shotgun (WGS) entry which is preliminary data.</text>
</comment>
<protein>
    <submittedName>
        <fullName evidence="2">Uncharacterized protein</fullName>
    </submittedName>
</protein>
<dbReference type="EMBL" id="BJTG01000001">
    <property type="protein sequence ID" value="GEJ55616.1"/>
    <property type="molecule type" value="Genomic_DNA"/>
</dbReference>
<gene>
    <name evidence="2" type="ORF">AMYX_03570</name>
</gene>
<feature type="region of interest" description="Disordered" evidence="1">
    <location>
        <begin position="98"/>
        <end position="197"/>
    </location>
</feature>
<proteinExistence type="predicted"/>
<feature type="compositionally biased region" description="Low complexity" evidence="1">
    <location>
        <begin position="166"/>
        <end position="184"/>
    </location>
</feature>
<reference evidence="3" key="1">
    <citation type="journal article" date="2020" name="Appl. Environ. Microbiol.">
        <title>Diazotrophic Anaeromyxobacter Isolates from Soils.</title>
        <authorList>
            <person name="Masuda Y."/>
            <person name="Yamanaka H."/>
            <person name="Xu Z.X."/>
            <person name="Shiratori Y."/>
            <person name="Aono T."/>
            <person name="Amachi S."/>
            <person name="Senoo K."/>
            <person name="Itoh H."/>
        </authorList>
    </citation>
    <scope>NUCLEOTIDE SEQUENCE [LARGE SCALE GENOMIC DNA]</scope>
    <source>
        <strain evidence="3">R267</strain>
    </source>
</reference>
<feature type="compositionally biased region" description="Pro residues" evidence="1">
    <location>
        <begin position="146"/>
        <end position="165"/>
    </location>
</feature>
<evidence type="ECO:0000313" key="3">
    <source>
        <dbReference type="Proteomes" id="UP000503640"/>
    </source>
</evidence>
<evidence type="ECO:0000313" key="2">
    <source>
        <dbReference type="EMBL" id="GEJ55616.1"/>
    </source>
</evidence>
<name>A0A7I9VGU8_9BACT</name>
<keyword evidence="3" id="KW-1185">Reference proteome</keyword>
<evidence type="ECO:0000256" key="1">
    <source>
        <dbReference type="SAM" id="MobiDB-lite"/>
    </source>
</evidence>
<feature type="compositionally biased region" description="Pro residues" evidence="1">
    <location>
        <begin position="105"/>
        <end position="126"/>
    </location>
</feature>